<proteinExistence type="predicted"/>
<dbReference type="EMBL" id="CAJVQA010024541">
    <property type="protein sequence ID" value="CAG8782779.1"/>
    <property type="molecule type" value="Genomic_DNA"/>
</dbReference>
<sequence length="106" mass="11637">MYLVSGLFKFSISGKMIIEATDINYLRTSTITHSAHENYFSTISNTWSIINDIANDIESALTQVLKVDKPIIALVNCSAATVLDLSKNTATITNSDVQSDSSYKKN</sequence>
<evidence type="ECO:0000313" key="1">
    <source>
        <dbReference type="EMBL" id="CAG8782779.1"/>
    </source>
</evidence>
<name>A0A9N9P182_9GLOM</name>
<protein>
    <submittedName>
        <fullName evidence="1">15085_t:CDS:1</fullName>
    </submittedName>
</protein>
<gene>
    <name evidence="1" type="ORF">CPELLU_LOCUS16485</name>
</gene>
<organism evidence="1 2">
    <name type="scientific">Cetraspora pellucida</name>
    <dbReference type="NCBI Taxonomy" id="1433469"/>
    <lineage>
        <taxon>Eukaryota</taxon>
        <taxon>Fungi</taxon>
        <taxon>Fungi incertae sedis</taxon>
        <taxon>Mucoromycota</taxon>
        <taxon>Glomeromycotina</taxon>
        <taxon>Glomeromycetes</taxon>
        <taxon>Diversisporales</taxon>
        <taxon>Gigasporaceae</taxon>
        <taxon>Cetraspora</taxon>
    </lineage>
</organism>
<dbReference type="OrthoDB" id="2420693at2759"/>
<dbReference type="AlphaFoldDB" id="A0A9N9P182"/>
<reference evidence="1" key="1">
    <citation type="submission" date="2021-06" db="EMBL/GenBank/DDBJ databases">
        <authorList>
            <person name="Kallberg Y."/>
            <person name="Tangrot J."/>
            <person name="Rosling A."/>
        </authorList>
    </citation>
    <scope>NUCLEOTIDE SEQUENCE</scope>
    <source>
        <strain evidence="1">FL966</strain>
    </source>
</reference>
<comment type="caution">
    <text evidence="1">The sequence shown here is derived from an EMBL/GenBank/DDBJ whole genome shotgun (WGS) entry which is preliminary data.</text>
</comment>
<accession>A0A9N9P182</accession>
<evidence type="ECO:0000313" key="2">
    <source>
        <dbReference type="Proteomes" id="UP000789759"/>
    </source>
</evidence>
<keyword evidence="2" id="KW-1185">Reference proteome</keyword>
<dbReference type="Proteomes" id="UP000789759">
    <property type="component" value="Unassembled WGS sequence"/>
</dbReference>